<dbReference type="VEuPathDB" id="VectorBase:AATE007833"/>
<evidence type="ECO:0000256" key="7">
    <source>
        <dbReference type="ARBA" id="ARBA00023242"/>
    </source>
</evidence>
<evidence type="ECO:0000256" key="4">
    <source>
        <dbReference type="ARBA" id="ARBA00022490"/>
    </source>
</evidence>
<name>A0A182IYB4_ANOAO</name>
<accession>A0A182IYB4</accession>
<dbReference type="AlphaFoldDB" id="A0A182IYB4"/>
<dbReference type="GO" id="GO:0005634">
    <property type="term" value="C:nucleus"/>
    <property type="evidence" value="ECO:0007669"/>
    <property type="project" value="UniProtKB-SubCell"/>
</dbReference>
<keyword evidence="4" id="KW-0963">Cytoplasm</keyword>
<dbReference type="EnsemblMetazoa" id="AATE007833-RA">
    <property type="protein sequence ID" value="AATE007833-PA.1"/>
    <property type="gene ID" value="AATE007833"/>
</dbReference>
<feature type="coiled-coil region" evidence="9">
    <location>
        <begin position="163"/>
        <end position="197"/>
    </location>
</feature>
<evidence type="ECO:0000313" key="12">
    <source>
        <dbReference type="EnsemblMetazoa" id="AATE007833-PA.1"/>
    </source>
</evidence>
<dbReference type="GO" id="GO:0006397">
    <property type="term" value="P:mRNA processing"/>
    <property type="evidence" value="ECO:0007669"/>
    <property type="project" value="UniProtKB-KW"/>
</dbReference>
<keyword evidence="6" id="KW-0508">mRNA splicing</keyword>
<comment type="similarity">
    <text evidence="3">Belongs to the SDE2 family.</text>
</comment>
<evidence type="ECO:0000256" key="3">
    <source>
        <dbReference type="ARBA" id="ARBA00008726"/>
    </source>
</evidence>
<proteinExistence type="inferred from homology"/>
<feature type="region of interest" description="Disordered" evidence="10">
    <location>
        <begin position="237"/>
        <end position="340"/>
    </location>
</feature>
<evidence type="ECO:0000256" key="8">
    <source>
        <dbReference type="ARBA" id="ARBA00023306"/>
    </source>
</evidence>
<keyword evidence="7" id="KW-0539">Nucleus</keyword>
<dbReference type="InterPro" id="IPR053822">
    <property type="entry name" value="SDE2-like_dom"/>
</dbReference>
<evidence type="ECO:0000256" key="2">
    <source>
        <dbReference type="ARBA" id="ARBA00004496"/>
    </source>
</evidence>
<reference evidence="12" key="1">
    <citation type="submission" date="2022-08" db="UniProtKB">
        <authorList>
            <consortium name="EnsemblMetazoa"/>
        </authorList>
    </citation>
    <scope>IDENTIFICATION</scope>
    <source>
        <strain evidence="12">EBRO</strain>
    </source>
</reference>
<sequence length="340" mass="37957">GLNAIEVYIIGVTFEGPGSWIQESDRSKSSPKKKKKNLRQISRSLRNCTYFSLILHKLNMFSILHGSALLQLSIKNDASNEIPRAITNWTGLISTEYYLTQNGRPVSRTFSNLLTEVPVRVNERLLGGKGGFGSMLRAIGAQIEKTTNREACRDLSGRRLRDINEEKRLKAYLEKQQEASEDERVKMQKKIEKLLAKPKHEFEDKEYEHQRSELIVETDDALQVGLQKVAQSELPGSMVKDCSERPLAGKRKRPEAAAAKLKKKKTTLWLGNDDLSSSSEPESDSGEDSVASNEAKAPSDDNIKQSEKKAEAASDVAVPTAQQTPEPKDMSATSDRINKK</sequence>
<comment type="subcellular location">
    <subcellularLocation>
        <location evidence="2">Cytoplasm</location>
    </subcellularLocation>
    <subcellularLocation>
        <location evidence="1">Nucleus</location>
    </subcellularLocation>
</comment>
<feature type="domain" description="SDE2-like" evidence="11">
    <location>
        <begin position="127"/>
        <end position="223"/>
    </location>
</feature>
<dbReference type="PANTHER" id="PTHR12786">
    <property type="entry name" value="SPLICING FACTOR SF3A-RELATED"/>
    <property type="match status" value="1"/>
</dbReference>
<keyword evidence="8" id="KW-0131">Cell cycle</keyword>
<dbReference type="PANTHER" id="PTHR12786:SF1">
    <property type="entry name" value="SPLICING REGULATOR SDE2"/>
    <property type="match status" value="1"/>
</dbReference>
<keyword evidence="5" id="KW-0507">mRNA processing</keyword>
<evidence type="ECO:0000256" key="9">
    <source>
        <dbReference type="SAM" id="Coils"/>
    </source>
</evidence>
<dbReference type="STRING" id="41427.A0A182IYB4"/>
<protein>
    <submittedName>
        <fullName evidence="12">Sde2_N_Ubi domain-containing protein</fullName>
    </submittedName>
</protein>
<feature type="compositionally biased region" description="Basic and acidic residues" evidence="10">
    <location>
        <begin position="297"/>
        <end position="312"/>
    </location>
</feature>
<dbReference type="InterPro" id="IPR051421">
    <property type="entry name" value="RNA_Proc_DNA_Dmg_Regulator"/>
</dbReference>
<feature type="compositionally biased region" description="Polar residues" evidence="10">
    <location>
        <begin position="320"/>
        <end position="340"/>
    </location>
</feature>
<keyword evidence="9" id="KW-0175">Coiled coil</keyword>
<evidence type="ECO:0000259" key="11">
    <source>
        <dbReference type="Pfam" id="PF22782"/>
    </source>
</evidence>
<dbReference type="Pfam" id="PF22782">
    <property type="entry name" value="SDE2"/>
    <property type="match status" value="1"/>
</dbReference>
<evidence type="ECO:0000256" key="6">
    <source>
        <dbReference type="ARBA" id="ARBA00023187"/>
    </source>
</evidence>
<dbReference type="GO" id="GO:0008380">
    <property type="term" value="P:RNA splicing"/>
    <property type="evidence" value="ECO:0007669"/>
    <property type="project" value="UniProtKB-KW"/>
</dbReference>
<evidence type="ECO:0000256" key="10">
    <source>
        <dbReference type="SAM" id="MobiDB-lite"/>
    </source>
</evidence>
<evidence type="ECO:0000256" key="5">
    <source>
        <dbReference type="ARBA" id="ARBA00022664"/>
    </source>
</evidence>
<evidence type="ECO:0000256" key="1">
    <source>
        <dbReference type="ARBA" id="ARBA00004123"/>
    </source>
</evidence>
<organism evidence="12">
    <name type="scientific">Anopheles atroparvus</name>
    <name type="common">European mosquito</name>
    <dbReference type="NCBI Taxonomy" id="41427"/>
    <lineage>
        <taxon>Eukaryota</taxon>
        <taxon>Metazoa</taxon>
        <taxon>Ecdysozoa</taxon>
        <taxon>Arthropoda</taxon>
        <taxon>Hexapoda</taxon>
        <taxon>Insecta</taxon>
        <taxon>Pterygota</taxon>
        <taxon>Neoptera</taxon>
        <taxon>Endopterygota</taxon>
        <taxon>Diptera</taxon>
        <taxon>Nematocera</taxon>
        <taxon>Culicoidea</taxon>
        <taxon>Culicidae</taxon>
        <taxon>Anophelinae</taxon>
        <taxon>Anopheles</taxon>
    </lineage>
</organism>
<dbReference type="GO" id="GO:0005737">
    <property type="term" value="C:cytoplasm"/>
    <property type="evidence" value="ECO:0007669"/>
    <property type="project" value="UniProtKB-SubCell"/>
</dbReference>